<accession>A0ACC2TWV3</accession>
<sequence>MKPFLVALGTVAATLSPTLVPVAGAMRALDPTRTLMYTRYAAAAYCKGALVENFECKSCTGLTGRFITSFGNSLLDTSGYVAVDETDKRIILVFRGTSGLINKLTDVTAIPVPILGGPLGSLVHSGFKVAIKSMASSFLPVIKTLLVSPPYADYRVAVVGHSMGGAIASLATVKLNHSLGLD</sequence>
<evidence type="ECO:0000313" key="2">
    <source>
        <dbReference type="Proteomes" id="UP001165960"/>
    </source>
</evidence>
<gene>
    <name evidence="1" type="ORF">DSO57_1001208</name>
</gene>
<organism evidence="1 2">
    <name type="scientific">Entomophthora muscae</name>
    <dbReference type="NCBI Taxonomy" id="34485"/>
    <lineage>
        <taxon>Eukaryota</taxon>
        <taxon>Fungi</taxon>
        <taxon>Fungi incertae sedis</taxon>
        <taxon>Zoopagomycota</taxon>
        <taxon>Entomophthoromycotina</taxon>
        <taxon>Entomophthoromycetes</taxon>
        <taxon>Entomophthorales</taxon>
        <taxon>Entomophthoraceae</taxon>
        <taxon>Entomophthora</taxon>
    </lineage>
</organism>
<protein>
    <submittedName>
        <fullName evidence="1">Uncharacterized protein</fullName>
    </submittedName>
</protein>
<proteinExistence type="predicted"/>
<keyword evidence="2" id="KW-1185">Reference proteome</keyword>
<dbReference type="Proteomes" id="UP001165960">
    <property type="component" value="Unassembled WGS sequence"/>
</dbReference>
<comment type="caution">
    <text evidence="1">The sequence shown here is derived from an EMBL/GenBank/DDBJ whole genome shotgun (WGS) entry which is preliminary data.</text>
</comment>
<evidence type="ECO:0000313" key="1">
    <source>
        <dbReference type="EMBL" id="KAJ9078995.1"/>
    </source>
</evidence>
<dbReference type="EMBL" id="QTSX02002132">
    <property type="protein sequence ID" value="KAJ9078995.1"/>
    <property type="molecule type" value="Genomic_DNA"/>
</dbReference>
<name>A0ACC2TWV3_9FUNG</name>
<reference evidence="1" key="1">
    <citation type="submission" date="2022-04" db="EMBL/GenBank/DDBJ databases">
        <title>Genome of the entomopathogenic fungus Entomophthora muscae.</title>
        <authorList>
            <person name="Elya C."/>
            <person name="Lovett B.R."/>
            <person name="Lee E."/>
            <person name="Macias A.M."/>
            <person name="Hajek A.E."/>
            <person name="De Bivort B.L."/>
            <person name="Kasson M.T."/>
            <person name="De Fine Licht H.H."/>
            <person name="Stajich J.E."/>
        </authorList>
    </citation>
    <scope>NUCLEOTIDE SEQUENCE</scope>
    <source>
        <strain evidence="1">Berkeley</strain>
    </source>
</reference>